<evidence type="ECO:0000313" key="2">
    <source>
        <dbReference type="EMBL" id="KAF9793121.1"/>
    </source>
</evidence>
<feature type="region of interest" description="Disordered" evidence="1">
    <location>
        <begin position="174"/>
        <end position="202"/>
    </location>
</feature>
<reference evidence="2" key="1">
    <citation type="journal article" date="2020" name="Nat. Commun.">
        <title>Large-scale genome sequencing of mycorrhizal fungi provides insights into the early evolution of symbiotic traits.</title>
        <authorList>
            <person name="Miyauchi S."/>
            <person name="Kiss E."/>
            <person name="Kuo A."/>
            <person name="Drula E."/>
            <person name="Kohler A."/>
            <person name="Sanchez-Garcia M."/>
            <person name="Morin E."/>
            <person name="Andreopoulos B."/>
            <person name="Barry K.W."/>
            <person name="Bonito G."/>
            <person name="Buee M."/>
            <person name="Carver A."/>
            <person name="Chen C."/>
            <person name="Cichocki N."/>
            <person name="Clum A."/>
            <person name="Culley D."/>
            <person name="Crous P.W."/>
            <person name="Fauchery L."/>
            <person name="Girlanda M."/>
            <person name="Hayes R.D."/>
            <person name="Keri Z."/>
            <person name="LaButti K."/>
            <person name="Lipzen A."/>
            <person name="Lombard V."/>
            <person name="Magnuson J."/>
            <person name="Maillard F."/>
            <person name="Murat C."/>
            <person name="Nolan M."/>
            <person name="Ohm R.A."/>
            <person name="Pangilinan J."/>
            <person name="Pereira M.F."/>
            <person name="Perotto S."/>
            <person name="Peter M."/>
            <person name="Pfister S."/>
            <person name="Riley R."/>
            <person name="Sitrit Y."/>
            <person name="Stielow J.B."/>
            <person name="Szollosi G."/>
            <person name="Zifcakova L."/>
            <person name="Stursova M."/>
            <person name="Spatafora J.W."/>
            <person name="Tedersoo L."/>
            <person name="Vaario L.M."/>
            <person name="Yamada A."/>
            <person name="Yan M."/>
            <person name="Wang P."/>
            <person name="Xu J."/>
            <person name="Bruns T."/>
            <person name="Baldrian P."/>
            <person name="Vilgalys R."/>
            <person name="Dunand C."/>
            <person name="Henrissat B."/>
            <person name="Grigoriev I.V."/>
            <person name="Hibbett D."/>
            <person name="Nagy L.G."/>
            <person name="Martin F.M."/>
        </authorList>
    </citation>
    <scope>NUCLEOTIDE SEQUENCE</scope>
    <source>
        <strain evidence="2">UH-Tt-Lm1</strain>
    </source>
</reference>
<dbReference type="AlphaFoldDB" id="A0A9P6HX26"/>
<feature type="compositionally biased region" description="Basic and acidic residues" evidence="1">
    <location>
        <begin position="19"/>
        <end position="43"/>
    </location>
</feature>
<sequence>MIFRGNLPGLTRNSTSRVWPKERRDAEKNERYLDVQERQRNGRDPGSQCTIFWAAPPGMARPKPPPFRLKTDGMESLIKPRREGPGKGGKRAEGGRIDGGRREGRIDSGGIDGGRAGGLMEGAGNRREEGVGGAIGVEFRRSLGGQMSHPALHSTLPLYPSYGRCVQGRTVAHTPVGRSLGTGNPPPKFDPAHEFPHTEFVP</sequence>
<keyword evidence="3" id="KW-1185">Reference proteome</keyword>
<protein>
    <submittedName>
        <fullName evidence="2">Uncharacterized protein</fullName>
    </submittedName>
</protein>
<feature type="compositionally biased region" description="Basic and acidic residues" evidence="1">
    <location>
        <begin position="69"/>
        <end position="106"/>
    </location>
</feature>
<gene>
    <name evidence="2" type="ORF">BJ322DRAFT_1154260</name>
</gene>
<evidence type="ECO:0000256" key="1">
    <source>
        <dbReference type="SAM" id="MobiDB-lite"/>
    </source>
</evidence>
<feature type="compositionally biased region" description="Gly residues" evidence="1">
    <location>
        <begin position="110"/>
        <end position="121"/>
    </location>
</feature>
<accession>A0A9P6HX26</accession>
<name>A0A9P6HX26_9AGAM</name>
<dbReference type="EMBL" id="WIUZ02000001">
    <property type="protein sequence ID" value="KAF9793121.1"/>
    <property type="molecule type" value="Genomic_DNA"/>
</dbReference>
<reference evidence="2" key="2">
    <citation type="submission" date="2020-11" db="EMBL/GenBank/DDBJ databases">
        <authorList>
            <consortium name="DOE Joint Genome Institute"/>
            <person name="Kuo A."/>
            <person name="Miyauchi S."/>
            <person name="Kiss E."/>
            <person name="Drula E."/>
            <person name="Kohler A."/>
            <person name="Sanchez-Garcia M."/>
            <person name="Andreopoulos B."/>
            <person name="Barry K.W."/>
            <person name="Bonito G."/>
            <person name="Buee M."/>
            <person name="Carver A."/>
            <person name="Chen C."/>
            <person name="Cichocki N."/>
            <person name="Clum A."/>
            <person name="Culley D."/>
            <person name="Crous P.W."/>
            <person name="Fauchery L."/>
            <person name="Girlanda M."/>
            <person name="Hayes R."/>
            <person name="Keri Z."/>
            <person name="Labutti K."/>
            <person name="Lipzen A."/>
            <person name="Lombard V."/>
            <person name="Magnuson J."/>
            <person name="Maillard F."/>
            <person name="Morin E."/>
            <person name="Murat C."/>
            <person name="Nolan M."/>
            <person name="Ohm R."/>
            <person name="Pangilinan J."/>
            <person name="Pereira M."/>
            <person name="Perotto S."/>
            <person name="Peter M."/>
            <person name="Riley R."/>
            <person name="Sitrit Y."/>
            <person name="Stielow B."/>
            <person name="Szollosi G."/>
            <person name="Zifcakova L."/>
            <person name="Stursova M."/>
            <person name="Spatafora J.W."/>
            <person name="Tedersoo L."/>
            <person name="Vaario L.-M."/>
            <person name="Yamada A."/>
            <person name="Yan M."/>
            <person name="Wang P."/>
            <person name="Xu J."/>
            <person name="Bruns T."/>
            <person name="Baldrian P."/>
            <person name="Vilgalys R."/>
            <person name="Henrissat B."/>
            <person name="Grigoriev I.V."/>
            <person name="Hibbett D."/>
            <person name="Nagy L.G."/>
            <person name="Martin F.M."/>
        </authorList>
    </citation>
    <scope>NUCLEOTIDE SEQUENCE</scope>
    <source>
        <strain evidence="2">UH-Tt-Lm1</strain>
    </source>
</reference>
<proteinExistence type="predicted"/>
<feature type="compositionally biased region" description="Basic and acidic residues" evidence="1">
    <location>
        <begin position="190"/>
        <end position="202"/>
    </location>
</feature>
<organism evidence="2 3">
    <name type="scientific">Thelephora terrestris</name>
    <dbReference type="NCBI Taxonomy" id="56493"/>
    <lineage>
        <taxon>Eukaryota</taxon>
        <taxon>Fungi</taxon>
        <taxon>Dikarya</taxon>
        <taxon>Basidiomycota</taxon>
        <taxon>Agaricomycotina</taxon>
        <taxon>Agaricomycetes</taxon>
        <taxon>Thelephorales</taxon>
        <taxon>Thelephoraceae</taxon>
        <taxon>Thelephora</taxon>
    </lineage>
</organism>
<feature type="region of interest" description="Disordered" evidence="1">
    <location>
        <begin position="1"/>
        <end position="127"/>
    </location>
</feature>
<dbReference type="Proteomes" id="UP000736335">
    <property type="component" value="Unassembled WGS sequence"/>
</dbReference>
<comment type="caution">
    <text evidence="2">The sequence shown here is derived from an EMBL/GenBank/DDBJ whole genome shotgun (WGS) entry which is preliminary data.</text>
</comment>
<evidence type="ECO:0000313" key="3">
    <source>
        <dbReference type="Proteomes" id="UP000736335"/>
    </source>
</evidence>